<reference evidence="3 4" key="1">
    <citation type="submission" date="2023-02" db="EMBL/GenBank/DDBJ databases">
        <authorList>
            <person name="Mo P."/>
        </authorList>
    </citation>
    <scope>NUCLEOTIDE SEQUENCE [LARGE SCALE GENOMIC DNA]</scope>
    <source>
        <strain evidence="3 4">HUAS 3</strain>
    </source>
</reference>
<dbReference type="InterPro" id="IPR011034">
    <property type="entry name" value="Formyl_transferase-like_C_sf"/>
</dbReference>
<dbReference type="InterPro" id="IPR036477">
    <property type="entry name" value="Formyl_transf_N_sf"/>
</dbReference>
<dbReference type="PANTHER" id="PTHR11138:SF5">
    <property type="entry name" value="METHIONYL-TRNA FORMYLTRANSFERASE, MITOCHONDRIAL"/>
    <property type="match status" value="1"/>
</dbReference>
<dbReference type="Pfam" id="PF00551">
    <property type="entry name" value="Formyl_trans_N"/>
    <property type="match status" value="1"/>
</dbReference>
<feature type="domain" description="Formyl transferase C-terminal" evidence="2">
    <location>
        <begin position="206"/>
        <end position="290"/>
    </location>
</feature>
<evidence type="ECO:0000313" key="4">
    <source>
        <dbReference type="Proteomes" id="UP001219605"/>
    </source>
</evidence>
<gene>
    <name evidence="3" type="ORF">PVK37_16400</name>
</gene>
<evidence type="ECO:0000313" key="3">
    <source>
        <dbReference type="EMBL" id="WDZ87871.1"/>
    </source>
</evidence>
<protein>
    <submittedName>
        <fullName evidence="3">Methionyl-tRNA formyltransferase</fullName>
    </submittedName>
</protein>
<proteinExistence type="predicted"/>
<keyword evidence="4" id="KW-1185">Reference proteome</keyword>
<dbReference type="SUPFAM" id="SSF53328">
    <property type="entry name" value="Formyltransferase"/>
    <property type="match status" value="1"/>
</dbReference>
<feature type="domain" description="Formyl transferase N-terminal" evidence="1">
    <location>
        <begin position="17"/>
        <end position="174"/>
    </location>
</feature>
<sequence length="309" mass="32969">MAKRIGWISFDSIGRSCLEAAAEAGAEVAGIVTLPGPPRPEVSGMCRFDDIAERYGAELVEARNLNDPECVAAVRRWEPDSLWVVGWSQLLRDELLAVPPGGTFGMHPTLLPRHRGRAPIPWAILTGLARTGVTLFEIPDATADSGAIVAQAVVDIAPDETATTLYAKCHQAHVDLVREFFPRIAAGDAPRIPQDPTRASHWPKRTPADGLIDWETRAGHLDVWVRAQTRPYPGAFTWAGHRRVVIWSARPEPGGPPAPAGTVVGHHPQGVLVACGDGHLLVREVSVDAGPASAGPALHPLLPVGTVLG</sequence>
<evidence type="ECO:0000259" key="1">
    <source>
        <dbReference type="Pfam" id="PF00551"/>
    </source>
</evidence>
<dbReference type="InterPro" id="IPR005793">
    <property type="entry name" value="Formyl_trans_C"/>
</dbReference>
<organism evidence="3 4">
    <name type="scientific">Micromonospora cathayae</name>
    <dbReference type="NCBI Taxonomy" id="3028804"/>
    <lineage>
        <taxon>Bacteria</taxon>
        <taxon>Bacillati</taxon>
        <taxon>Actinomycetota</taxon>
        <taxon>Actinomycetes</taxon>
        <taxon>Micromonosporales</taxon>
        <taxon>Micromonosporaceae</taxon>
        <taxon>Micromonospora</taxon>
    </lineage>
</organism>
<evidence type="ECO:0000259" key="2">
    <source>
        <dbReference type="Pfam" id="PF02911"/>
    </source>
</evidence>
<dbReference type="SUPFAM" id="SSF50486">
    <property type="entry name" value="FMT C-terminal domain-like"/>
    <property type="match status" value="1"/>
</dbReference>
<dbReference type="InterPro" id="IPR002376">
    <property type="entry name" value="Formyl_transf_N"/>
</dbReference>
<dbReference type="PANTHER" id="PTHR11138">
    <property type="entry name" value="METHIONYL-TRNA FORMYLTRANSFERASE"/>
    <property type="match status" value="1"/>
</dbReference>
<accession>A0ABY7ZYI4</accession>
<dbReference type="Proteomes" id="UP001219605">
    <property type="component" value="Chromosome"/>
</dbReference>
<name>A0ABY7ZYI4_9ACTN</name>
<dbReference type="Pfam" id="PF02911">
    <property type="entry name" value="Formyl_trans_C"/>
    <property type="match status" value="1"/>
</dbReference>
<dbReference type="Gene3D" id="3.40.50.12230">
    <property type="match status" value="1"/>
</dbReference>
<dbReference type="EMBL" id="CP118615">
    <property type="protein sequence ID" value="WDZ87871.1"/>
    <property type="molecule type" value="Genomic_DNA"/>
</dbReference>
<dbReference type="RefSeq" id="WP_275034890.1">
    <property type="nucleotide sequence ID" value="NZ_CP118615.1"/>
</dbReference>